<sequence length="399" mass="44720">MATVLRTPPFRALSAPRLSNISSKTPKPSCISFTQRNTKTSCLSSLWLSDRKPFRFVRLVPFASQEENGTETELEAAQTPEEEKAQAQQPQPEILVLEGEEEAEWEEWSLEEELSGKALKGEEEEELSDKALEGEEEEELYDQVRELAESMKREWAEELKEEEELKRELKELQGEEEEEEGEEDEHYEDRIESYKKETGLTDAVQTGIGKINGIPVAFGVMEFQFVGGSMGAVVGEKITRLIEYATDQFLPLILVCSSGGARMQEGSYSLMQMAKISSALHNYRQQSKKNHKLFYVTILASPTTGGVIASFGMLGDIIIAEPNATIAFAGARVIEQTLKVPVPEDAQEAEPLFEKGLFDLLVPRNLLKGVLTHLLELHGFFPLNQNETDTSVDLNLSRQ</sequence>
<dbReference type="SUPFAM" id="SSF52096">
    <property type="entry name" value="ClpP/crotonase"/>
    <property type="match status" value="1"/>
</dbReference>
<dbReference type="Gene3D" id="3.90.226.10">
    <property type="entry name" value="2-enoyl-CoA Hydratase, Chain A, domain 1"/>
    <property type="match status" value="1"/>
</dbReference>
<feature type="region of interest" description="Disordered" evidence="7">
    <location>
        <begin position="66"/>
        <end position="92"/>
    </location>
</feature>
<dbReference type="Pfam" id="PF01039">
    <property type="entry name" value="Carboxyl_trans"/>
    <property type="match status" value="1"/>
</dbReference>
<keyword evidence="3" id="KW-0547">Nucleotide-binding</keyword>
<evidence type="ECO:0000256" key="4">
    <source>
        <dbReference type="ARBA" id="ARBA00022771"/>
    </source>
</evidence>
<dbReference type="AlphaFoldDB" id="A0A286SC53"/>
<accession>A0A286SC53</accession>
<dbReference type="InterPro" id="IPR034733">
    <property type="entry name" value="AcCoA_carboxyl_beta"/>
</dbReference>
<dbReference type="GO" id="GO:0003989">
    <property type="term" value="F:acetyl-CoA carboxylase activity"/>
    <property type="evidence" value="ECO:0007669"/>
    <property type="project" value="InterPro"/>
</dbReference>
<proteinExistence type="evidence at transcript level"/>
<evidence type="ECO:0000256" key="1">
    <source>
        <dbReference type="ARBA" id="ARBA00011842"/>
    </source>
</evidence>
<keyword evidence="2" id="KW-0808">Transferase</keyword>
<keyword evidence="6" id="KW-0067">ATP-binding</keyword>
<organism evidence="9">
    <name type="scientific">Hypseocharis bilobata</name>
    <dbReference type="NCBI Taxonomy" id="253189"/>
    <lineage>
        <taxon>Eukaryota</taxon>
        <taxon>Viridiplantae</taxon>
        <taxon>Streptophyta</taxon>
        <taxon>Embryophyta</taxon>
        <taxon>Tracheophyta</taxon>
        <taxon>Spermatophyta</taxon>
        <taxon>Magnoliopsida</taxon>
        <taxon>eudicotyledons</taxon>
        <taxon>Gunneridae</taxon>
        <taxon>Pentapetalae</taxon>
        <taxon>rosids</taxon>
        <taxon>malvids</taxon>
        <taxon>Geraniales</taxon>
        <taxon>Geraniaceae</taxon>
        <taxon>Hypseocharis</taxon>
    </lineage>
</organism>
<feature type="compositionally biased region" description="Acidic residues" evidence="7">
    <location>
        <begin position="174"/>
        <end position="186"/>
    </location>
</feature>
<dbReference type="InterPro" id="IPR029045">
    <property type="entry name" value="ClpP/crotonase-like_dom_sf"/>
</dbReference>
<gene>
    <name evidence="9" type="primary">accD</name>
</gene>
<dbReference type="PROSITE" id="PS50980">
    <property type="entry name" value="COA_CT_NTER"/>
    <property type="match status" value="1"/>
</dbReference>
<dbReference type="GO" id="GO:2001295">
    <property type="term" value="P:malonyl-CoA biosynthetic process"/>
    <property type="evidence" value="ECO:0007669"/>
    <property type="project" value="TreeGrafter"/>
</dbReference>
<dbReference type="InterPro" id="IPR000438">
    <property type="entry name" value="Acetyl_CoA_COase_Trfase_b_su"/>
</dbReference>
<evidence type="ECO:0000313" key="9">
    <source>
        <dbReference type="EMBL" id="ASZ00194.1"/>
    </source>
</evidence>
<protein>
    <submittedName>
        <fullName evidence="9">Acetyl-CoA carboxylase subunit beta</fullName>
    </submittedName>
</protein>
<dbReference type="GO" id="GO:0006633">
    <property type="term" value="P:fatty acid biosynthetic process"/>
    <property type="evidence" value="ECO:0007669"/>
    <property type="project" value="InterPro"/>
</dbReference>
<evidence type="ECO:0000256" key="7">
    <source>
        <dbReference type="SAM" id="MobiDB-lite"/>
    </source>
</evidence>
<evidence type="ECO:0000256" key="2">
    <source>
        <dbReference type="ARBA" id="ARBA00022679"/>
    </source>
</evidence>
<feature type="region of interest" description="Disordered" evidence="7">
    <location>
        <begin position="108"/>
        <end position="139"/>
    </location>
</feature>
<dbReference type="PANTHER" id="PTHR42995">
    <property type="entry name" value="ACETYL-COENZYME A CARBOXYLASE CARBOXYL TRANSFERASE SUBUNIT BETA, CHLOROPLASTIC"/>
    <property type="match status" value="1"/>
</dbReference>
<feature type="region of interest" description="Disordered" evidence="7">
    <location>
        <begin position="160"/>
        <end position="189"/>
    </location>
</feature>
<feature type="compositionally biased region" description="Basic and acidic residues" evidence="7">
    <location>
        <begin position="160"/>
        <end position="173"/>
    </location>
</feature>
<dbReference type="GO" id="GO:0005524">
    <property type="term" value="F:ATP binding"/>
    <property type="evidence" value="ECO:0007669"/>
    <property type="project" value="UniProtKB-KW"/>
</dbReference>
<dbReference type="PRINTS" id="PR01070">
    <property type="entry name" value="ACCCTRFRASEB"/>
</dbReference>
<evidence type="ECO:0000256" key="6">
    <source>
        <dbReference type="ARBA" id="ARBA00022840"/>
    </source>
</evidence>
<evidence type="ECO:0000256" key="3">
    <source>
        <dbReference type="ARBA" id="ARBA00022741"/>
    </source>
</evidence>
<comment type="subunit">
    <text evidence="1">Acetyl-CoA carboxylase is a heterohexamer composed of biotin carboxyl carrier protein, biotin carboxylase and 2 subunits each of ACCase subunit alpha and ACCase plastid-coded subunit beta (accD).</text>
</comment>
<keyword evidence="5" id="KW-0862">Zinc</keyword>
<evidence type="ECO:0000256" key="5">
    <source>
        <dbReference type="ARBA" id="ARBA00022833"/>
    </source>
</evidence>
<dbReference type="GO" id="GO:0008270">
    <property type="term" value="F:zinc ion binding"/>
    <property type="evidence" value="ECO:0007669"/>
    <property type="project" value="UniProtKB-KW"/>
</dbReference>
<keyword evidence="4" id="KW-0479">Metal-binding</keyword>
<feature type="domain" description="CoA carboxyltransferase N-terminal" evidence="8">
    <location>
        <begin position="117"/>
        <end position="393"/>
    </location>
</feature>
<evidence type="ECO:0000259" key="8">
    <source>
        <dbReference type="PROSITE" id="PS50980"/>
    </source>
</evidence>
<dbReference type="EMBL" id="KY640186">
    <property type="protein sequence ID" value="ASZ00194.1"/>
    <property type="molecule type" value="mRNA"/>
</dbReference>
<name>A0A286SC53_9ROSI</name>
<dbReference type="GO" id="GO:0009317">
    <property type="term" value="C:acetyl-CoA carboxylase complex"/>
    <property type="evidence" value="ECO:0007669"/>
    <property type="project" value="InterPro"/>
</dbReference>
<keyword evidence="4" id="KW-0863">Zinc-finger</keyword>
<dbReference type="InterPro" id="IPR011762">
    <property type="entry name" value="COA_CT_N"/>
</dbReference>
<dbReference type="PANTHER" id="PTHR42995:SF5">
    <property type="entry name" value="ACETYL-COENZYME A CARBOXYLASE CARBOXYL TRANSFERASE SUBUNIT BETA, CHLOROPLASTIC"/>
    <property type="match status" value="1"/>
</dbReference>
<dbReference type="GO" id="GO:0016740">
    <property type="term" value="F:transferase activity"/>
    <property type="evidence" value="ECO:0007669"/>
    <property type="project" value="UniProtKB-KW"/>
</dbReference>
<reference evidence="9" key="1">
    <citation type="journal article" date="2017" name="Genome Biol. Evol.">
        <title>Contrasting Patterns of Nucleotide Substitution Rates Provide Insight into Dynamic Evolution of Plastid and Mitochondrial Genomes of Geranium.</title>
        <authorList>
            <person name="Park S."/>
            <person name="Ruhlman T.A."/>
            <person name="Weng M.L."/>
            <person name="Hajrah N.H."/>
            <person name="Sabir J.S.M."/>
            <person name="Jansen R.K."/>
        </authorList>
    </citation>
    <scope>NUCLEOTIDE SEQUENCE</scope>
</reference>